<dbReference type="PANTHER" id="PTHR30535:SF34">
    <property type="entry name" value="MOLYBDATE-BINDING PROTEIN MOLA"/>
    <property type="match status" value="1"/>
</dbReference>
<dbReference type="KEGG" id="vpn:A21D_01221"/>
<dbReference type="AlphaFoldDB" id="A0A2K9J5K7"/>
<dbReference type="PROSITE" id="PS51257">
    <property type="entry name" value="PROKAR_LIPOPROTEIN"/>
    <property type="match status" value="1"/>
</dbReference>
<sequence length="332" mass="37923">MKNIIISSLFISLLLLIGCNTSNETKEEKTQVLNSHYPLSYDVFNYEGDVIQQTIENEPKRVLVIGSAMAELMVKFDLQDKVVGFGYDDQTNASYQEEIKKMPLLSEMWPSKESIIALKPDLIFSVASAFREDMIGSIPSWNEKNIPTLPAINFNIGRSKDSYFDEIKNFGRVFNIEDQTNKYINEQESRIKKIADTIDQAQEKPKVLFISHVRDKYYYYSPNWCMVDEMIELANGEFVNMSDQPYIELSAEAIIAENPDKIVLTQFQKQNEETTLHALLGDKQLKNVHAVKNKDVLVVDYTNAVNGSPEIANLYEDVAKFIQPKQFSGAEL</sequence>
<dbReference type="Proteomes" id="UP000234237">
    <property type="component" value="Chromosome"/>
</dbReference>
<evidence type="ECO:0000313" key="4">
    <source>
        <dbReference type="EMBL" id="AUJ24320.1"/>
    </source>
</evidence>
<dbReference type="PANTHER" id="PTHR30535">
    <property type="entry name" value="VITAMIN B12-BINDING PROTEIN"/>
    <property type="match status" value="1"/>
</dbReference>
<proteinExistence type="inferred from homology"/>
<evidence type="ECO:0000256" key="1">
    <source>
        <dbReference type="ARBA" id="ARBA00008814"/>
    </source>
</evidence>
<dbReference type="SUPFAM" id="SSF53807">
    <property type="entry name" value="Helical backbone' metal receptor"/>
    <property type="match status" value="1"/>
</dbReference>
<gene>
    <name evidence="4" type="ORF">A21D_01221</name>
</gene>
<evidence type="ECO:0000256" key="2">
    <source>
        <dbReference type="SAM" id="SignalP"/>
    </source>
</evidence>
<dbReference type="InterPro" id="IPR050902">
    <property type="entry name" value="ABC_Transporter_SBP"/>
</dbReference>
<evidence type="ECO:0000259" key="3">
    <source>
        <dbReference type="PROSITE" id="PS50983"/>
    </source>
</evidence>
<accession>A0A2K9J5K7</accession>
<dbReference type="EMBL" id="CP018622">
    <property type="protein sequence ID" value="AUJ24320.1"/>
    <property type="molecule type" value="Genomic_DNA"/>
</dbReference>
<dbReference type="Gene3D" id="3.40.50.1980">
    <property type="entry name" value="Nitrogenase molybdenum iron protein domain"/>
    <property type="match status" value="2"/>
</dbReference>
<feature type="signal peptide" evidence="2">
    <location>
        <begin position="1"/>
        <end position="22"/>
    </location>
</feature>
<feature type="chain" id="PRO_5039253952" evidence="2">
    <location>
        <begin position="23"/>
        <end position="332"/>
    </location>
</feature>
<reference evidence="5" key="1">
    <citation type="submission" date="2016-11" db="EMBL/GenBank/DDBJ databases">
        <title>Complete genome sequence of Virgibacillus pantothenticus 21D, a halophilic bacterium isolated from the deep hypersaline anoxic basin Discovery in the Mediterranean Sea.</title>
        <authorList>
            <person name="Zeaiter Z."/>
            <person name="Booth J.M."/>
            <person name="Prosdocimi E.M."/>
            <person name="Mapelli F."/>
            <person name="Fusi M."/>
            <person name="Daffonchio D."/>
            <person name="Borin S."/>
            <person name="Crotti E."/>
        </authorList>
    </citation>
    <scope>NUCLEOTIDE SEQUENCE [LARGE SCALE GENOMIC DNA]</scope>
    <source>
        <strain evidence="5">21D</strain>
    </source>
</reference>
<protein>
    <submittedName>
        <fullName evidence="4">Corrinoid ABC transporter substrate-binding protein</fullName>
    </submittedName>
</protein>
<feature type="domain" description="Fe/B12 periplasmic-binding" evidence="3">
    <location>
        <begin position="61"/>
        <end position="326"/>
    </location>
</feature>
<dbReference type="InterPro" id="IPR002491">
    <property type="entry name" value="ABC_transptr_periplasmic_BD"/>
</dbReference>
<dbReference type="Pfam" id="PF01497">
    <property type="entry name" value="Peripla_BP_2"/>
    <property type="match status" value="1"/>
</dbReference>
<dbReference type="PROSITE" id="PS50983">
    <property type="entry name" value="FE_B12_PBP"/>
    <property type="match status" value="1"/>
</dbReference>
<keyword evidence="2" id="KW-0732">Signal</keyword>
<organism evidence="4 5">
    <name type="scientific">Virgibacillus dokdonensis</name>
    <dbReference type="NCBI Taxonomy" id="302167"/>
    <lineage>
        <taxon>Bacteria</taxon>
        <taxon>Bacillati</taxon>
        <taxon>Bacillota</taxon>
        <taxon>Bacilli</taxon>
        <taxon>Bacillales</taxon>
        <taxon>Bacillaceae</taxon>
        <taxon>Virgibacillus</taxon>
    </lineage>
</organism>
<dbReference type="RefSeq" id="WP_101933006.1">
    <property type="nucleotide sequence ID" value="NZ_CP018622.1"/>
</dbReference>
<comment type="similarity">
    <text evidence="1">Belongs to the bacterial solute-binding protein 8 family.</text>
</comment>
<name>A0A2K9J5K7_9BACI</name>
<evidence type="ECO:0000313" key="5">
    <source>
        <dbReference type="Proteomes" id="UP000234237"/>
    </source>
</evidence>
<dbReference type="GO" id="GO:0071281">
    <property type="term" value="P:cellular response to iron ion"/>
    <property type="evidence" value="ECO:0007669"/>
    <property type="project" value="TreeGrafter"/>
</dbReference>